<feature type="active site" evidence="8">
    <location>
        <position position="192"/>
    </location>
</feature>
<dbReference type="GO" id="GO:0006099">
    <property type="term" value="P:tricarboxylic acid cycle"/>
    <property type="evidence" value="ECO:0007669"/>
    <property type="project" value="InterPro"/>
</dbReference>
<dbReference type="InterPro" id="IPR033129">
    <property type="entry name" value="PEPCASE_His_AS"/>
</dbReference>
<evidence type="ECO:0000256" key="5">
    <source>
        <dbReference type="ARBA" id="ARBA00023239"/>
    </source>
</evidence>
<evidence type="ECO:0000256" key="7">
    <source>
        <dbReference type="ARBA" id="ARBA00048995"/>
    </source>
</evidence>
<dbReference type="Pfam" id="PF00311">
    <property type="entry name" value="PEPcase"/>
    <property type="match status" value="1"/>
</dbReference>
<evidence type="ECO:0000313" key="10">
    <source>
        <dbReference type="EMBL" id="AIT70058.1"/>
    </source>
</evidence>
<keyword evidence="4" id="KW-0460">Magnesium</keyword>
<organism evidence="10">
    <name type="scientific">Sargassum horneri</name>
    <dbReference type="NCBI Taxonomy" id="74089"/>
    <lineage>
        <taxon>Eukaryota</taxon>
        <taxon>Sar</taxon>
        <taxon>Stramenopiles</taxon>
        <taxon>Ochrophyta</taxon>
        <taxon>PX clade</taxon>
        <taxon>Phaeophyceae</taxon>
        <taxon>Fucales</taxon>
        <taxon>Sargassaceae</taxon>
        <taxon>Sargassum</taxon>
    </lineage>
</organism>
<dbReference type="HAMAP" id="MF_00595">
    <property type="entry name" value="PEPcase_type1"/>
    <property type="match status" value="1"/>
</dbReference>
<evidence type="ECO:0000256" key="9">
    <source>
        <dbReference type="PROSITE-ProRule" id="PRU10112"/>
    </source>
</evidence>
<dbReference type="PROSITE" id="PS00781">
    <property type="entry name" value="PEPCASE_1"/>
    <property type="match status" value="1"/>
</dbReference>
<keyword evidence="5" id="KW-0456">Lyase</keyword>
<dbReference type="EC" id="4.1.1.31" evidence="3"/>
<keyword evidence="6" id="KW-0120">Carbon dioxide fixation</keyword>
<dbReference type="GO" id="GO:0008964">
    <property type="term" value="F:phosphoenolpyruvate carboxylase activity"/>
    <property type="evidence" value="ECO:0007669"/>
    <property type="project" value="UniProtKB-EC"/>
</dbReference>
<dbReference type="GO" id="GO:0015977">
    <property type="term" value="P:carbon fixation"/>
    <property type="evidence" value="ECO:0007669"/>
    <property type="project" value="UniProtKB-KW"/>
</dbReference>
<dbReference type="NCBIfam" id="NF000584">
    <property type="entry name" value="PRK00009.1"/>
    <property type="match status" value="1"/>
</dbReference>
<dbReference type="InterPro" id="IPR021135">
    <property type="entry name" value="PEP_COase"/>
</dbReference>
<comment type="cofactor">
    <cofactor evidence="1">
        <name>Mg(2+)</name>
        <dbReference type="ChEBI" id="CHEBI:18420"/>
    </cofactor>
</comment>
<dbReference type="Gene3D" id="1.20.1440.90">
    <property type="entry name" value="Phosphoenolpyruvate/pyruvate domain"/>
    <property type="match status" value="1"/>
</dbReference>
<comment type="catalytic activity">
    <reaction evidence="7">
        <text>oxaloacetate + phosphate = phosphoenolpyruvate + hydrogencarbonate</text>
        <dbReference type="Rhea" id="RHEA:28370"/>
        <dbReference type="ChEBI" id="CHEBI:16452"/>
        <dbReference type="ChEBI" id="CHEBI:17544"/>
        <dbReference type="ChEBI" id="CHEBI:43474"/>
        <dbReference type="ChEBI" id="CHEBI:58702"/>
        <dbReference type="EC" id="4.1.1.31"/>
    </reaction>
</comment>
<dbReference type="SUPFAM" id="SSF51621">
    <property type="entry name" value="Phosphoenolpyruvate/pyruvate domain"/>
    <property type="match status" value="1"/>
</dbReference>
<sequence length="951" mass="105775">MAMMISARGRRSALSSLYSLSVYRPALVAASGKILRRPLSTEKTVTDTLDHRLRRDVRMLGDILGDTTINKHSGKEIFNHVEELRCLAQALRTGETGLSKLAEKVKTLSTEEILGVSKGFAHFFALANTADNHHRVRSMRESIQSSKSLGVPRQEDSSLGTIENLLKRNIATPDEIIKALGSQKAELVLTAHPTEINRRTLLAKHRDVAKRLEVLEQIDLAGGAEVTGRFEAEEAIKGLTRAVEALWTSDEVRRNKPTPQDEARAGIAVIEHVLWAAVPSYLRRLDGVLTETMGKTLPIHACPIAFASWMGGDRDGNPNVTPEVTREVSFTARKEAAILYLRDVRDLRIELSTTKCTPKLREIVGETREPYRKICLQLEHDLSATVDALQGMVDGHLEPDVQALPIHSQKQILEPLLVMHESLLATGQEAQANGPIVDVIRRVRCFGVCLAPLDIRQESTRHTEALDAITRYLGVGSYAQWDEKTRQAWLLMELQSKRPLLPRVGSSTELGLGEVVQDTLRTFEVAATLGEEALGAYVISMATSPSDVLAVKLMQKEFCMPWNMRVVPLFETLDDLDQSEDTIRTLLGLPWYRGNINGKQEVMIGYSDSAKDAGRMAAAWAQYKAQERLAGVAEDAGVQLTFFHGKGGTVSRGGNPALYEAIMAQPRGTVNGHFRVTEQGEMITQNFGHPGIAVNTLDTYTAGILHYGFEPPEVPSGKWRKTMDRLSEVSCEAYRDIVRRDERFVPYFRTATPELELGSLNIGSRPAKRRPTGGVETLRAIPWVFSWTQTRLNLPAWLGVADALSELASTDDGKATLRSMYDQWPFFATNIDLFETILAKSDLDIAEHYDKELVSDVKAKELGAELRRRLQETSAEILKVSERPDLIAYNEVLRWQLVLRKPYLDPVNVMQAHILHRLRSGVFGSPEEEQQLKDALVITIKGIAGGMRNTG</sequence>
<proteinExistence type="evidence at transcript level"/>
<dbReference type="PROSITE" id="PS00393">
    <property type="entry name" value="PEPCASE_2"/>
    <property type="match status" value="1"/>
</dbReference>
<dbReference type="PRINTS" id="PR00150">
    <property type="entry name" value="PEPCARBXLASE"/>
</dbReference>
<dbReference type="PANTHER" id="PTHR30523">
    <property type="entry name" value="PHOSPHOENOLPYRUVATE CARBOXYLASE"/>
    <property type="match status" value="1"/>
</dbReference>
<dbReference type="PANTHER" id="PTHR30523:SF6">
    <property type="entry name" value="PHOSPHOENOLPYRUVATE CARBOXYLASE"/>
    <property type="match status" value="1"/>
</dbReference>
<dbReference type="InterPro" id="IPR018129">
    <property type="entry name" value="PEP_COase_Lys_AS"/>
</dbReference>
<accession>A0A097IUC4</accession>
<dbReference type="EMBL" id="KM113586">
    <property type="protein sequence ID" value="AIT70058.1"/>
    <property type="molecule type" value="mRNA"/>
</dbReference>
<evidence type="ECO:0000256" key="3">
    <source>
        <dbReference type="ARBA" id="ARBA00012305"/>
    </source>
</evidence>
<evidence type="ECO:0000256" key="6">
    <source>
        <dbReference type="ARBA" id="ARBA00023300"/>
    </source>
</evidence>
<dbReference type="AlphaFoldDB" id="A0A097IUC4"/>
<evidence type="ECO:0000256" key="8">
    <source>
        <dbReference type="PROSITE-ProRule" id="PRU10111"/>
    </source>
</evidence>
<evidence type="ECO:0000256" key="2">
    <source>
        <dbReference type="ARBA" id="ARBA00008346"/>
    </source>
</evidence>
<keyword evidence="10" id="KW-0670">Pyruvate</keyword>
<evidence type="ECO:0000256" key="1">
    <source>
        <dbReference type="ARBA" id="ARBA00001946"/>
    </source>
</evidence>
<name>A0A097IUC4_9PHAE</name>
<protein>
    <recommendedName>
        <fullName evidence="3">phosphoenolpyruvate carboxylase</fullName>
        <ecNumber evidence="3">4.1.1.31</ecNumber>
    </recommendedName>
</protein>
<dbReference type="InterPro" id="IPR022805">
    <property type="entry name" value="PEP_COase_bac/pln-type"/>
</dbReference>
<gene>
    <name evidence="10" type="primary">pepc</name>
</gene>
<dbReference type="InterPro" id="IPR015813">
    <property type="entry name" value="Pyrv/PenolPyrv_kinase-like_dom"/>
</dbReference>
<dbReference type="GO" id="GO:0005829">
    <property type="term" value="C:cytosol"/>
    <property type="evidence" value="ECO:0007669"/>
    <property type="project" value="TreeGrafter"/>
</dbReference>
<comment type="similarity">
    <text evidence="2">Belongs to the PEPCase type 1 family.</text>
</comment>
<feature type="active site" evidence="9">
    <location>
        <position position="611"/>
    </location>
</feature>
<reference evidence="10" key="1">
    <citation type="journal article" date="2014" name="PLoS ONE">
        <title>Phylogeny of c4-photosynthesis enzymes based on algal transcriptomic and genomic data supports an archaeal/proteobacterial origin and multiple duplication for most c4-related genes.</title>
        <authorList>
            <person name="Chi S."/>
            <person name="Wu S."/>
            <person name="Yu J."/>
            <person name="Wang X."/>
            <person name="Tang X."/>
            <person name="Liu T."/>
        </authorList>
    </citation>
    <scope>NUCLEOTIDE SEQUENCE</scope>
    <source>
        <strain evidence="10">RWXW-2013206</strain>
    </source>
</reference>
<evidence type="ECO:0000256" key="4">
    <source>
        <dbReference type="ARBA" id="ARBA00022842"/>
    </source>
</evidence>